<dbReference type="AlphaFoldDB" id="A0ABD1HG59"/>
<organism evidence="1 2">
    <name type="scientific">Salvia divinorum</name>
    <name type="common">Maria pastora</name>
    <name type="synonym">Diviner's sage</name>
    <dbReference type="NCBI Taxonomy" id="28513"/>
    <lineage>
        <taxon>Eukaryota</taxon>
        <taxon>Viridiplantae</taxon>
        <taxon>Streptophyta</taxon>
        <taxon>Embryophyta</taxon>
        <taxon>Tracheophyta</taxon>
        <taxon>Spermatophyta</taxon>
        <taxon>Magnoliopsida</taxon>
        <taxon>eudicotyledons</taxon>
        <taxon>Gunneridae</taxon>
        <taxon>Pentapetalae</taxon>
        <taxon>asterids</taxon>
        <taxon>lamiids</taxon>
        <taxon>Lamiales</taxon>
        <taxon>Lamiaceae</taxon>
        <taxon>Nepetoideae</taxon>
        <taxon>Mentheae</taxon>
        <taxon>Salviinae</taxon>
        <taxon>Salvia</taxon>
        <taxon>Salvia subgen. Calosphace</taxon>
    </lineage>
</organism>
<evidence type="ECO:0000313" key="1">
    <source>
        <dbReference type="EMBL" id="KAL1555433.1"/>
    </source>
</evidence>
<keyword evidence="2" id="KW-1185">Reference proteome</keyword>
<reference evidence="1 2" key="1">
    <citation type="submission" date="2024-06" db="EMBL/GenBank/DDBJ databases">
        <title>A chromosome level genome sequence of Diviner's sage (Salvia divinorum).</title>
        <authorList>
            <person name="Ford S.A."/>
            <person name="Ro D.-K."/>
            <person name="Ness R.W."/>
            <person name="Phillips M.A."/>
        </authorList>
    </citation>
    <scope>NUCLEOTIDE SEQUENCE [LARGE SCALE GENOMIC DNA]</scope>
    <source>
        <strain evidence="1">SAF-2024a</strain>
        <tissue evidence="1">Leaf</tissue>
    </source>
</reference>
<dbReference type="InterPro" id="IPR025322">
    <property type="entry name" value="PADRE_dom"/>
</dbReference>
<name>A0ABD1HG59_SALDI</name>
<evidence type="ECO:0000313" key="2">
    <source>
        <dbReference type="Proteomes" id="UP001567538"/>
    </source>
</evidence>
<dbReference type="EMBL" id="JBEAFC010000005">
    <property type="protein sequence ID" value="KAL1555433.1"/>
    <property type="molecule type" value="Genomic_DNA"/>
</dbReference>
<sequence>MLNIFGLLKPNNVSTVSIQERHATTLADQGHRQSRAVKIVHAGGHVERYYMATPAVIIIQKNPSFVLARPEIFQMPWDSVVRPEEILERARIGFAWEPALQSITE</sequence>
<protein>
    <submittedName>
        <fullName evidence="1">Uncharacterized protein</fullName>
    </submittedName>
</protein>
<accession>A0ABD1HG59</accession>
<comment type="caution">
    <text evidence="1">The sequence shown here is derived from an EMBL/GenBank/DDBJ whole genome shotgun (WGS) entry which is preliminary data.</text>
</comment>
<dbReference type="Proteomes" id="UP001567538">
    <property type="component" value="Unassembled WGS sequence"/>
</dbReference>
<gene>
    <name evidence="1" type="ORF">AAHA92_11171</name>
</gene>
<dbReference type="Pfam" id="PF14009">
    <property type="entry name" value="PADRE"/>
    <property type="match status" value="1"/>
</dbReference>
<proteinExistence type="predicted"/>